<accession>A0AAG5D2V0</accession>
<dbReference type="PANTHER" id="PTHR36983">
    <property type="entry name" value="DNAJ HOMOLOG SUBFAMILY C MEMBER 13"/>
    <property type="match status" value="1"/>
</dbReference>
<dbReference type="InterPro" id="IPR016024">
    <property type="entry name" value="ARM-type_fold"/>
</dbReference>
<dbReference type="InterPro" id="IPR045802">
    <property type="entry name" value="GRV2/DNAJC13_N"/>
</dbReference>
<dbReference type="SUPFAM" id="SSF48371">
    <property type="entry name" value="ARM repeat"/>
    <property type="match status" value="2"/>
</dbReference>
<dbReference type="InterPro" id="IPR036869">
    <property type="entry name" value="J_dom_sf"/>
</dbReference>
<organism evidence="3 4">
    <name type="scientific">Anopheles atroparvus</name>
    <name type="common">European mosquito</name>
    <dbReference type="NCBI Taxonomy" id="41427"/>
    <lineage>
        <taxon>Eukaryota</taxon>
        <taxon>Metazoa</taxon>
        <taxon>Ecdysozoa</taxon>
        <taxon>Arthropoda</taxon>
        <taxon>Hexapoda</taxon>
        <taxon>Insecta</taxon>
        <taxon>Pterygota</taxon>
        <taxon>Neoptera</taxon>
        <taxon>Endopterygota</taxon>
        <taxon>Diptera</taxon>
        <taxon>Nematocera</taxon>
        <taxon>Culicoidea</taxon>
        <taxon>Culicidae</taxon>
        <taxon>Anophelinae</taxon>
        <taxon>Anopheles</taxon>
    </lineage>
</organism>
<dbReference type="SMART" id="SM00271">
    <property type="entry name" value="DnaJ"/>
    <property type="match status" value="1"/>
</dbReference>
<dbReference type="SUPFAM" id="SSF46565">
    <property type="entry name" value="Chaperone J-domain"/>
    <property type="match status" value="1"/>
</dbReference>
<dbReference type="FunFam" id="1.25.10.10:FF:000518">
    <property type="entry name" value="Receptor mediated endocytosis 8, isoform B"/>
    <property type="match status" value="1"/>
</dbReference>
<name>A0AAG5D2V0_ANOAO</name>
<keyword evidence="4" id="KW-1185">Reference proteome</keyword>
<dbReference type="InterPro" id="IPR044978">
    <property type="entry name" value="GRV2/DNAJC13"/>
</dbReference>
<evidence type="ECO:0000259" key="2">
    <source>
        <dbReference type="PROSITE" id="PS50076"/>
    </source>
</evidence>
<feature type="domain" description="J" evidence="2">
    <location>
        <begin position="1376"/>
        <end position="1460"/>
    </location>
</feature>
<dbReference type="InterPro" id="IPR011989">
    <property type="entry name" value="ARM-like"/>
</dbReference>
<sequence length="2505" mass="281387">MASAAENGVDLECFLVTKHSWKGKYKRILSIGSVGVSTYNPDKFDPTNRWLYGEVISVLPNRSGNTAYEFVLNLRKDKKIDTIKLSSENRNEILTSLLKYHKEFAEKPKQALDDVESPVESFYSSSFSPSASLHPSPARDDADHGGDGGKGVPWTWWLKTIVASFLPLTPPVLPCLPCCTVLKKFNAYKHHWSGTTLPTVLEVTPCSLDQLDPTTNTVLASYNYKDIDGIIGIQDYPNGIVLAYGGHSRLHLFRVENNHDIVQMIVQNAQQYLAVDIKVLKKQISLEQFEQQRFGAYSGDQHQTSMSEFTVLKVTPRHSEPMRRILCLTDTTVLERDPQTYSICTLRPLDNVFALVRHADNIQQFSIEYKNGLVRSYITNDRDSLLATLLDAVRSCGNQDVHVRIAQTPRGKRVGPLTVSADEETEANLLRYIIGCYQYPVKRIDVLERFNANIPYSGLNYSVTQDSLFAESKERLITGALQALIVSKEDNAQLTNVELEASFHVLRRLLASKVGFAAFTNLPGFREAIGLKVVHALKRNDLAVTYAAIDMINSLMHSDYDLKQEQLNKSSLLHTKAFLEQLLDMWSQHVNLGSGALVLSAMLDFLTFALCVPYSETTDGKQFDMLLEMVAARGRTLYKLFQHPSLAIVKGSGLVMRALIEEGDSTISSQMQTLALDEAALCRHLLVALYTPTNDSTMIAHRQLSRHLVGLWITDSAEAMNLLKRIFPAGLLAFLESEEAVPKEDVEEDKLNFRDNLKLAVQHSGTSNKRLNYLIEKHLEGIKHWGMNLLDVRQEKLQQAQKNRPIVLRNRRNQKKKAVGEQGINLPLFFYQFGRNHAMPNLIWNLKTREELRTALENELRQFTADKDLAGNMLVAWNYDEFEVQYACIADELKIGDYYIRLLLERDDWPSNLVKNPIELFNALYRRVLCRNRLNDDQLTVTSLKALAKVYKRYYEEIGYFSDMPYILQMLDRCLSPALRDALIILIKNLVLHKSNCRPLIDHVNYLVDLITLAHLHKGRATLNTKTNVIEAGPNMKLHEEKDWYYNVERGDSERPERCGPVTFSELRELWGKGVLTPRTRCWAVGMDGWRSLQQIPQLKWCLMAKGTPLFNETELAQHVLDILNQCTSFFPSRARDGEAVLIPGPRLSRKLSEFICLPHIVQVCLTHDPGLLERVATLLCQIMEDNPEMSKVYLTGVFYFMLMYTGSNILPIARFLKMTHMKQAFRSEDSGSQSGIMHRSILGQLLPEAMICFLENHSAEKFAETFLGEFDTPEVIWSSEMRRMLIEKISAHIADFTPKLKGHTMARYPYLAIPVISYPQLENELFCHIFYLRHLCDTAKFPNWPIPDPVQLLKHTLDAWRKEVEKKPSEMTVTQAYLDLEFDVSKNPHPEEAAIRKAYYRLAQMYHPDKNPNGREIFERVNRAYEFLCSRNALNTDGPNPGNIVLILRTQSILFERYADELRPYKYAGYPQLIKTIRLETKDDQLFSKTVPLLSAASELCYHTVHCSALNAEELRREEGIEALLDAYSRCVSIMGVDSKRDALHYEVISNITRCFDVACCFDSCRKKILELPQLVVDVCRVVYFKHSLSVSLVTSLAVNNLELQCDLVRNGVLWSLMLFLFDYDYTLDESGVTSEEKSNTQQVANNLAKLSLLACVALAGYSMTLLDDPKAAVLKATTTAKAGGSVSPASRSGSPQTAAAAVVGRVPNQTYSQNASNLIQNNSSLIQSVAIIDKALQERKGSDGAAMSLEDAGEPVECEKGLQNKKYKISNAQPPANGVVKHILDRLLTPYVAGKMVTDSEQEVLKMLNSNTRNPYLIWDNGTRAQLTDFLEHQRTNASKEQYEDVTQIHELVQGFNFDAHRDELKIGGIFIRVYNEMPTFTIVNPKSFVIDLLEFLKQGYNHLNGISDGGGATNAQGGQPTPAILGGDILVPTKAWKPMVPPPKRPPVAAPGNDISAVLSEYARSKQRSQLGKAGSLEAGPSGVPAQRYDFASDPHAVRHILMALQALISVLQSNANVEIQCIGHFEMLFGLLSTSQCGPDNRTVKKLALEVVCLVSRNKECVTEIAACEIVGLYLIVLKDPDLMEHLPRVLETLSGLLNAPKLIKEAHAKGAVIYLLDLFCNCNNPQIREQCAELMAKMNADKLSGPKVRITVCKYLPPVFLDAMIDSTSVAVQMFESIHEHPELIWNDDIRASVSDAVRNGADSFHAAQKRNAKTSWRDPDILPELLSNELVVSGVYLRLYVSNPGWTLRKPKQFLADLLDYIVENISRAGVDKGVLDLATTALVLLLNAQPNLADSIPVLGHIPKFFRQLSVQPKSALTVLHQLSLSEICVSAISQTECIPSLKSCMEHHRELTATACETLSRLFKCQHDSLIRQSLECQLIPYLLALLDSRFELATNPAMVKAQIVAALKAMSSNLTYGDRVTHLLNQNPIWAEYRDQKHDLFITDTDVRGYLMGAPNTTAGYLTQGPTKNVEVLTSPPPIDRDDPLFARSNSSGGSV</sequence>
<feature type="region of interest" description="Disordered" evidence="1">
    <location>
        <begin position="126"/>
        <end position="147"/>
    </location>
</feature>
<feature type="region of interest" description="Disordered" evidence="1">
    <location>
        <begin position="2483"/>
        <end position="2505"/>
    </location>
</feature>
<dbReference type="FunFam" id="1.10.287.110:FF:000007">
    <property type="entry name" value="DnaJ (Hsp40) homolog, subfamily C, member 13"/>
    <property type="match status" value="1"/>
</dbReference>
<dbReference type="PROSITE" id="PS50076">
    <property type="entry name" value="DNAJ_2"/>
    <property type="match status" value="1"/>
</dbReference>
<dbReference type="EnsemblMetazoa" id="ENSAATROPT005606">
    <property type="protein sequence ID" value="ENSAATROPP005185"/>
    <property type="gene ID" value="ENSAATROPG004512"/>
</dbReference>
<proteinExistence type="predicted"/>
<feature type="compositionally biased region" description="Low complexity" evidence="1">
    <location>
        <begin position="126"/>
        <end position="136"/>
    </location>
</feature>
<dbReference type="Pfam" id="PF14237">
    <property type="entry name" value="GYF_2"/>
    <property type="match status" value="1"/>
</dbReference>
<dbReference type="GO" id="GO:0007032">
    <property type="term" value="P:endosome organization"/>
    <property type="evidence" value="ECO:0007669"/>
    <property type="project" value="InterPro"/>
</dbReference>
<dbReference type="Pfam" id="PF00226">
    <property type="entry name" value="DnaJ"/>
    <property type="match status" value="1"/>
</dbReference>
<evidence type="ECO:0000313" key="4">
    <source>
        <dbReference type="Proteomes" id="UP000075880"/>
    </source>
</evidence>
<dbReference type="CDD" id="cd06257">
    <property type="entry name" value="DnaJ"/>
    <property type="match status" value="1"/>
</dbReference>
<dbReference type="Pfam" id="PF19432">
    <property type="entry name" value="RME-8_N"/>
    <property type="match status" value="2"/>
</dbReference>
<dbReference type="GO" id="GO:2000641">
    <property type="term" value="P:regulation of early endosome to late endosome transport"/>
    <property type="evidence" value="ECO:0007669"/>
    <property type="project" value="InterPro"/>
</dbReference>
<protein>
    <recommendedName>
        <fullName evidence="2">J domain-containing protein</fullName>
    </recommendedName>
</protein>
<dbReference type="PANTHER" id="PTHR36983:SF2">
    <property type="entry name" value="DNAJ HOMOLOG SUBFAMILY C MEMBER 13"/>
    <property type="match status" value="1"/>
</dbReference>
<feature type="compositionally biased region" description="Basic and acidic residues" evidence="1">
    <location>
        <begin position="137"/>
        <end position="147"/>
    </location>
</feature>
<dbReference type="Proteomes" id="UP000075880">
    <property type="component" value="Unassembled WGS sequence"/>
</dbReference>
<evidence type="ECO:0000313" key="3">
    <source>
        <dbReference type="EnsemblMetazoa" id="ENSAATROPP005185"/>
    </source>
</evidence>
<dbReference type="Gene3D" id="1.25.10.10">
    <property type="entry name" value="Leucine-rich Repeat Variant"/>
    <property type="match status" value="1"/>
</dbReference>
<reference evidence="3" key="1">
    <citation type="submission" date="2024-04" db="UniProtKB">
        <authorList>
            <consortium name="EnsemblMetazoa"/>
        </authorList>
    </citation>
    <scope>IDENTIFICATION</scope>
    <source>
        <strain evidence="3">EBRO</strain>
    </source>
</reference>
<evidence type="ECO:0000256" key="1">
    <source>
        <dbReference type="SAM" id="MobiDB-lite"/>
    </source>
</evidence>
<dbReference type="GO" id="GO:0006898">
    <property type="term" value="P:receptor-mediated endocytosis"/>
    <property type="evidence" value="ECO:0007669"/>
    <property type="project" value="TreeGrafter"/>
</dbReference>
<dbReference type="InterPro" id="IPR001623">
    <property type="entry name" value="DnaJ_domain"/>
</dbReference>
<dbReference type="InterPro" id="IPR025640">
    <property type="entry name" value="GYF_2"/>
</dbReference>
<dbReference type="Gene3D" id="1.10.287.110">
    <property type="entry name" value="DnaJ domain"/>
    <property type="match status" value="1"/>
</dbReference>
<dbReference type="GO" id="GO:0010008">
    <property type="term" value="C:endosome membrane"/>
    <property type="evidence" value="ECO:0007669"/>
    <property type="project" value="TreeGrafter"/>
</dbReference>